<keyword evidence="4 7" id="KW-0812">Transmembrane</keyword>
<proteinExistence type="inferred from homology"/>
<comment type="caution">
    <text evidence="9">The sequence shown here is derived from an EMBL/GenBank/DDBJ whole genome shotgun (WGS) entry which is preliminary data.</text>
</comment>
<evidence type="ECO:0000313" key="9">
    <source>
        <dbReference type="EMBL" id="MDW5598467.1"/>
    </source>
</evidence>
<sequence length="216" mass="23964">MPPLLLASITEPLINFATDVVDAMGLVGVFILMTLESACIPIPSEATMLFAGFNVSLGHYSLLAATLVGASANLVGSWIAYGVGYFGRVELLERHGRKLHISRRQLEQADRWFEKYGSAAVLVTRMLPIVRTFISLPAGVSRMPFVRFSILTFVGCLPWVFALTFIGKEARDNWTTWKDNLHYVDYAVAVAIVAIVAYYAVRWYRKRGAEPATDTV</sequence>
<reference evidence="9 10" key="2">
    <citation type="submission" date="2023-10" db="EMBL/GenBank/DDBJ databases">
        <authorList>
            <person name="Han X.F."/>
        </authorList>
    </citation>
    <scope>NUCLEOTIDE SEQUENCE [LARGE SCALE GENOMIC DNA]</scope>
    <source>
        <strain evidence="9 10">KCTC 39840</strain>
    </source>
</reference>
<dbReference type="InterPro" id="IPR032816">
    <property type="entry name" value="VTT_dom"/>
</dbReference>
<evidence type="ECO:0000256" key="5">
    <source>
        <dbReference type="ARBA" id="ARBA00022989"/>
    </source>
</evidence>
<dbReference type="EMBL" id="JAWSTH010000144">
    <property type="protein sequence ID" value="MDW5598467.1"/>
    <property type="molecule type" value="Genomic_DNA"/>
</dbReference>
<feature type="transmembrane region" description="Helical" evidence="7">
    <location>
        <begin position="20"/>
        <end position="39"/>
    </location>
</feature>
<dbReference type="Proteomes" id="UP001284601">
    <property type="component" value="Unassembled WGS sequence"/>
</dbReference>
<evidence type="ECO:0000256" key="6">
    <source>
        <dbReference type="ARBA" id="ARBA00023136"/>
    </source>
</evidence>
<dbReference type="PANTHER" id="PTHR42709">
    <property type="entry name" value="ALKALINE PHOSPHATASE LIKE PROTEIN"/>
    <property type="match status" value="1"/>
</dbReference>
<feature type="transmembrane region" description="Helical" evidence="7">
    <location>
        <begin position="146"/>
        <end position="166"/>
    </location>
</feature>
<feature type="transmembrane region" description="Helical" evidence="7">
    <location>
        <begin position="186"/>
        <end position="204"/>
    </location>
</feature>
<organism evidence="9 10">
    <name type="scientific">Conexibacter stalactiti</name>
    <dbReference type="NCBI Taxonomy" id="1940611"/>
    <lineage>
        <taxon>Bacteria</taxon>
        <taxon>Bacillati</taxon>
        <taxon>Actinomycetota</taxon>
        <taxon>Thermoleophilia</taxon>
        <taxon>Solirubrobacterales</taxon>
        <taxon>Conexibacteraceae</taxon>
        <taxon>Conexibacter</taxon>
    </lineage>
</organism>
<evidence type="ECO:0000313" key="10">
    <source>
        <dbReference type="Proteomes" id="UP001284601"/>
    </source>
</evidence>
<evidence type="ECO:0000256" key="7">
    <source>
        <dbReference type="SAM" id="Phobius"/>
    </source>
</evidence>
<feature type="transmembrane region" description="Helical" evidence="7">
    <location>
        <begin position="60"/>
        <end position="81"/>
    </location>
</feature>
<evidence type="ECO:0000259" key="8">
    <source>
        <dbReference type="Pfam" id="PF09335"/>
    </source>
</evidence>
<evidence type="ECO:0000256" key="3">
    <source>
        <dbReference type="ARBA" id="ARBA00022475"/>
    </source>
</evidence>
<keyword evidence="5 7" id="KW-1133">Transmembrane helix</keyword>
<comment type="subcellular location">
    <subcellularLocation>
        <location evidence="1">Cell membrane</location>
        <topology evidence="1">Multi-pass membrane protein</topology>
    </subcellularLocation>
</comment>
<reference evidence="10" key="1">
    <citation type="submission" date="2023-07" db="EMBL/GenBank/DDBJ databases">
        <title>Conexibacter stalactiti sp. nov., isolated from stalactites in a lava cave and emended description of the genus Conexibacter.</title>
        <authorList>
            <person name="Lee S.D."/>
        </authorList>
    </citation>
    <scope>NUCLEOTIDE SEQUENCE [LARGE SCALE GENOMIC DNA]</scope>
    <source>
        <strain evidence="10">KCTC 39840</strain>
    </source>
</reference>
<dbReference type="PANTHER" id="PTHR42709:SF6">
    <property type="entry name" value="UNDECAPRENYL PHOSPHATE TRANSPORTER A"/>
    <property type="match status" value="1"/>
</dbReference>
<dbReference type="Pfam" id="PF09335">
    <property type="entry name" value="VTT_dom"/>
    <property type="match status" value="1"/>
</dbReference>
<comment type="similarity">
    <text evidence="2">Belongs to the DedA family.</text>
</comment>
<keyword evidence="3" id="KW-1003">Cell membrane</keyword>
<name>A0ABU4HYR4_9ACTN</name>
<dbReference type="InterPro" id="IPR051311">
    <property type="entry name" value="DedA_domain"/>
</dbReference>
<dbReference type="RefSeq" id="WP_318600996.1">
    <property type="nucleotide sequence ID" value="NZ_JAWSTH010000144.1"/>
</dbReference>
<feature type="domain" description="VTT" evidence="8">
    <location>
        <begin position="42"/>
        <end position="168"/>
    </location>
</feature>
<keyword evidence="10" id="KW-1185">Reference proteome</keyword>
<protein>
    <submittedName>
        <fullName evidence="9">DedA family protein</fullName>
    </submittedName>
</protein>
<accession>A0ABU4HYR4</accession>
<evidence type="ECO:0000256" key="1">
    <source>
        <dbReference type="ARBA" id="ARBA00004651"/>
    </source>
</evidence>
<keyword evidence="6 7" id="KW-0472">Membrane</keyword>
<gene>
    <name evidence="9" type="ORF">R7226_29170</name>
</gene>
<evidence type="ECO:0000256" key="4">
    <source>
        <dbReference type="ARBA" id="ARBA00022692"/>
    </source>
</evidence>
<evidence type="ECO:0000256" key="2">
    <source>
        <dbReference type="ARBA" id="ARBA00010792"/>
    </source>
</evidence>